<organism evidence="1 2">
    <name type="scientific">Thermanaerothrix solaris</name>
    <dbReference type="NCBI Taxonomy" id="3058434"/>
    <lineage>
        <taxon>Bacteria</taxon>
        <taxon>Bacillati</taxon>
        <taxon>Chloroflexota</taxon>
        <taxon>Anaerolineae</taxon>
        <taxon>Anaerolineales</taxon>
        <taxon>Anaerolineaceae</taxon>
        <taxon>Thermanaerothrix</taxon>
    </lineage>
</organism>
<reference evidence="1 2" key="1">
    <citation type="submission" date="2023-07" db="EMBL/GenBank/DDBJ databases">
        <title>Novel species of Thermanaerothrix with wide hydrolytic capabilities.</title>
        <authorList>
            <person name="Zayulina K.S."/>
            <person name="Podosokorskaya O.A."/>
            <person name="Elcheninov A.G."/>
        </authorList>
    </citation>
    <scope>NUCLEOTIDE SEQUENCE [LARGE SCALE GENOMIC DNA]</scope>
    <source>
        <strain evidence="1 2">4228-RoL</strain>
    </source>
</reference>
<accession>A0ABU3NMG6</accession>
<evidence type="ECO:0000313" key="2">
    <source>
        <dbReference type="Proteomes" id="UP001254165"/>
    </source>
</evidence>
<evidence type="ECO:0000313" key="1">
    <source>
        <dbReference type="EMBL" id="MDT8898043.1"/>
    </source>
</evidence>
<dbReference type="EMBL" id="JAUHMF010000001">
    <property type="protein sequence ID" value="MDT8898043.1"/>
    <property type="molecule type" value="Genomic_DNA"/>
</dbReference>
<keyword evidence="2" id="KW-1185">Reference proteome</keyword>
<sequence length="43" mass="4871">MALRRRLSPGLPLSNESLRLYPIVQVQRLAANAVSRSTLYFLV</sequence>
<gene>
    <name evidence="1" type="ORF">QYE77_07150</name>
</gene>
<proteinExistence type="predicted"/>
<dbReference type="RefSeq" id="WP_315624690.1">
    <property type="nucleotide sequence ID" value="NZ_JAUHMF010000001.1"/>
</dbReference>
<protein>
    <submittedName>
        <fullName evidence="1">Uncharacterized protein</fullName>
    </submittedName>
</protein>
<name>A0ABU3NMG6_9CHLR</name>
<comment type="caution">
    <text evidence="1">The sequence shown here is derived from an EMBL/GenBank/DDBJ whole genome shotgun (WGS) entry which is preliminary data.</text>
</comment>
<dbReference type="Proteomes" id="UP001254165">
    <property type="component" value="Unassembled WGS sequence"/>
</dbReference>